<feature type="domain" description="Integrase catalytic" evidence="2">
    <location>
        <begin position="182"/>
        <end position="370"/>
    </location>
</feature>
<accession>D3MTK6</accession>
<dbReference type="InterPro" id="IPR001584">
    <property type="entry name" value="Integrase_cat-core"/>
</dbReference>
<dbReference type="InterPro" id="IPR051917">
    <property type="entry name" value="Transposase-Integrase"/>
</dbReference>
<dbReference type="GO" id="GO:0015074">
    <property type="term" value="P:DNA integration"/>
    <property type="evidence" value="ECO:0007669"/>
    <property type="project" value="InterPro"/>
</dbReference>
<dbReference type="GO" id="GO:0004803">
    <property type="term" value="F:transposase activity"/>
    <property type="evidence" value="ECO:0007669"/>
    <property type="project" value="TreeGrafter"/>
</dbReference>
<dbReference type="GO" id="GO:0006310">
    <property type="term" value="P:DNA recombination"/>
    <property type="evidence" value="ECO:0007669"/>
    <property type="project" value="UniProtKB-KW"/>
</dbReference>
<dbReference type="eggNOG" id="COG2826">
    <property type="taxonomic scope" value="Bacteria"/>
</dbReference>
<dbReference type="InterPro" id="IPR025246">
    <property type="entry name" value="IS30-like_HTH"/>
</dbReference>
<evidence type="ECO:0000259" key="2">
    <source>
        <dbReference type="PROSITE" id="PS50994"/>
    </source>
</evidence>
<proteinExistence type="predicted"/>
<evidence type="ECO:0000313" key="3">
    <source>
        <dbReference type="EMBL" id="EFD04536.1"/>
    </source>
</evidence>
<dbReference type="PANTHER" id="PTHR10948:SF23">
    <property type="entry name" value="TRANSPOSASE INSI FOR INSERTION SEQUENCE ELEMENT IS30A-RELATED"/>
    <property type="match status" value="1"/>
</dbReference>
<dbReference type="PANTHER" id="PTHR10948">
    <property type="entry name" value="TRANSPOSASE"/>
    <property type="match status" value="1"/>
</dbReference>
<dbReference type="NCBIfam" id="NF033563">
    <property type="entry name" value="transpos_IS30"/>
    <property type="match status" value="1"/>
</dbReference>
<dbReference type="InterPro" id="IPR053392">
    <property type="entry name" value="Transposase_IS30-like"/>
</dbReference>
<name>D3MTK6_9FIRM</name>
<evidence type="ECO:0000256" key="1">
    <source>
        <dbReference type="ARBA" id="ARBA00023172"/>
    </source>
</evidence>
<dbReference type="EMBL" id="ADJN01000061">
    <property type="protein sequence ID" value="EFD04536.1"/>
    <property type="molecule type" value="Genomic_DNA"/>
</dbReference>
<evidence type="ECO:0000313" key="4">
    <source>
        <dbReference type="Proteomes" id="UP000004206"/>
    </source>
</evidence>
<comment type="caution">
    <text evidence="3">The sequence shown here is derived from an EMBL/GenBank/DDBJ whole genome shotgun (WGS) entry which is preliminary data.</text>
</comment>
<dbReference type="Pfam" id="PF13936">
    <property type="entry name" value="HTH_38"/>
    <property type="match status" value="1"/>
</dbReference>
<sequence>MKNKHLTYEERHEIENMLAKGNSISQIAAHLKRNLSTISKEIRKHRFSRDVNTTQNTNSSLKKFNCTLLEKPPYVCNGCKKKRYCHNSHYLYHASRAQKEYESNLRESREGTPLNKNSFYELDRIVSTSMKQGQHLYHIHQNNNLGVSLSTLYRYLNKGYLSASVLDAPRIVRFKKRKSKPRKSVPKKFREGRTYKDFQSFIKNDGIENWVELDTVIGRQGGKSIMTINFTLCNFMVGFLLDFNRSSEVSKIFDSLRKKFSDNNLDFDSIMPVVLTDNGSEFSDVNFIENDGKLSLFFCDPMRSDQKGRIEKNHTLFRDICPKGISFDNFSQENINLIFPMLTLFLGLASTEKHLMKYLSLPTVKKSLPY</sequence>
<dbReference type="GO" id="GO:0032196">
    <property type="term" value="P:transposition"/>
    <property type="evidence" value="ECO:0007669"/>
    <property type="project" value="TreeGrafter"/>
</dbReference>
<dbReference type="AlphaFoldDB" id="D3MTK6"/>
<keyword evidence="4" id="KW-1185">Reference proteome</keyword>
<organism evidence="3 4">
    <name type="scientific">Peptostreptococcus anaerobius 653-L</name>
    <dbReference type="NCBI Taxonomy" id="596329"/>
    <lineage>
        <taxon>Bacteria</taxon>
        <taxon>Bacillati</taxon>
        <taxon>Bacillota</taxon>
        <taxon>Clostridia</taxon>
        <taxon>Peptostreptococcales</taxon>
        <taxon>Peptostreptococcaceae</taxon>
        <taxon>Peptostreptococcus</taxon>
    </lineage>
</organism>
<protein>
    <submittedName>
        <fullName evidence="3">ISSag9, transposase</fullName>
    </submittedName>
</protein>
<dbReference type="PROSITE" id="PS50994">
    <property type="entry name" value="INTEGRASE"/>
    <property type="match status" value="1"/>
</dbReference>
<dbReference type="Proteomes" id="UP000004206">
    <property type="component" value="Unassembled WGS sequence"/>
</dbReference>
<reference evidence="3 4" key="1">
    <citation type="submission" date="2010-01" db="EMBL/GenBank/DDBJ databases">
        <authorList>
            <person name="Dodson R."/>
            <person name="Madupu R."/>
            <person name="Durkin A.S."/>
            <person name="Torralba M."/>
            <person name="Methe B."/>
            <person name="Sutton G.G."/>
            <person name="Strausberg R.L."/>
            <person name="Nelson K.E."/>
        </authorList>
    </citation>
    <scope>NUCLEOTIDE SEQUENCE [LARGE SCALE GENOMIC DNA]</scope>
    <source>
        <strain evidence="3 4">653-L</strain>
    </source>
</reference>
<dbReference type="GO" id="GO:0005829">
    <property type="term" value="C:cytosol"/>
    <property type="evidence" value="ECO:0007669"/>
    <property type="project" value="TreeGrafter"/>
</dbReference>
<keyword evidence="1" id="KW-0233">DNA recombination</keyword>
<gene>
    <name evidence="3" type="ORF">HMPREF0631_0057</name>
</gene>